<dbReference type="Proteomes" id="UP000663848">
    <property type="component" value="Unassembled WGS sequence"/>
</dbReference>
<dbReference type="EMBL" id="CAJOBR010021910">
    <property type="protein sequence ID" value="CAF4942841.1"/>
    <property type="molecule type" value="Genomic_DNA"/>
</dbReference>
<proteinExistence type="predicted"/>
<keyword evidence="1" id="KW-1133">Transmembrane helix</keyword>
<dbReference type="InterPro" id="IPR038717">
    <property type="entry name" value="Tc1-like_DDE_dom"/>
</dbReference>
<sequence length="155" mass="18366">DSCMDGSDWIFQQDNAPIHRAKVNLAWFKSKKINVLLWPSSSPDLNPIENLWGILARKVYARGKQFRTKEQLKTTITKSWEEISIEQLRALVESMPERIFEVIKLNGAKTKYRYFFLWRLCTFFFMWPYIYAPPKWSAILMSHLCEITKNMAHST</sequence>
<protein>
    <recommendedName>
        <fullName evidence="2">Tc1-like transposase DDE domain-containing protein</fullName>
    </recommendedName>
</protein>
<feature type="transmembrane region" description="Helical" evidence="1">
    <location>
        <begin position="114"/>
        <end position="132"/>
    </location>
</feature>
<name>A0A821XGC8_9BILA</name>
<reference evidence="4" key="1">
    <citation type="submission" date="2021-02" db="EMBL/GenBank/DDBJ databases">
        <authorList>
            <person name="Nowell W R."/>
        </authorList>
    </citation>
    <scope>NUCLEOTIDE SEQUENCE</scope>
</reference>
<keyword evidence="1" id="KW-0472">Membrane</keyword>
<dbReference type="InterPro" id="IPR036397">
    <property type="entry name" value="RNaseH_sf"/>
</dbReference>
<evidence type="ECO:0000313" key="4">
    <source>
        <dbReference type="EMBL" id="CAF4942841.1"/>
    </source>
</evidence>
<dbReference type="Pfam" id="PF13358">
    <property type="entry name" value="DDE_3"/>
    <property type="match status" value="1"/>
</dbReference>
<gene>
    <name evidence="3" type="ORF">HFQ381_LOCUS32574</name>
    <name evidence="4" type="ORF">QYT958_LOCUS32884</name>
</gene>
<dbReference type="AlphaFoldDB" id="A0A821XGC8"/>
<comment type="caution">
    <text evidence="4">The sequence shown here is derived from an EMBL/GenBank/DDBJ whole genome shotgun (WGS) entry which is preliminary data.</text>
</comment>
<feature type="domain" description="Tc1-like transposase DDE" evidence="2">
    <location>
        <begin position="9"/>
        <end position="73"/>
    </location>
</feature>
<keyword evidence="1" id="KW-0812">Transmembrane</keyword>
<accession>A0A821XGC8</accession>
<evidence type="ECO:0000313" key="3">
    <source>
        <dbReference type="EMBL" id="CAF4582155.1"/>
    </source>
</evidence>
<dbReference type="EMBL" id="CAJOBO010008225">
    <property type="protein sequence ID" value="CAF4582155.1"/>
    <property type="molecule type" value="Genomic_DNA"/>
</dbReference>
<evidence type="ECO:0000313" key="5">
    <source>
        <dbReference type="Proteomes" id="UP000663848"/>
    </source>
</evidence>
<organism evidence="4 5">
    <name type="scientific">Rotaria socialis</name>
    <dbReference type="NCBI Taxonomy" id="392032"/>
    <lineage>
        <taxon>Eukaryota</taxon>
        <taxon>Metazoa</taxon>
        <taxon>Spiralia</taxon>
        <taxon>Gnathifera</taxon>
        <taxon>Rotifera</taxon>
        <taxon>Eurotatoria</taxon>
        <taxon>Bdelloidea</taxon>
        <taxon>Philodinida</taxon>
        <taxon>Philodinidae</taxon>
        <taxon>Rotaria</taxon>
    </lineage>
</organism>
<dbReference type="GO" id="GO:0003676">
    <property type="term" value="F:nucleic acid binding"/>
    <property type="evidence" value="ECO:0007669"/>
    <property type="project" value="InterPro"/>
</dbReference>
<dbReference type="Gene3D" id="3.30.420.10">
    <property type="entry name" value="Ribonuclease H-like superfamily/Ribonuclease H"/>
    <property type="match status" value="1"/>
</dbReference>
<evidence type="ECO:0000256" key="1">
    <source>
        <dbReference type="SAM" id="Phobius"/>
    </source>
</evidence>
<feature type="non-terminal residue" evidence="4">
    <location>
        <position position="155"/>
    </location>
</feature>
<dbReference type="Proteomes" id="UP000663851">
    <property type="component" value="Unassembled WGS sequence"/>
</dbReference>
<evidence type="ECO:0000259" key="2">
    <source>
        <dbReference type="Pfam" id="PF13358"/>
    </source>
</evidence>